<keyword evidence="2" id="KW-1185">Reference proteome</keyword>
<name>A0AAV9F9B6_ACOCL</name>
<dbReference type="EMBL" id="JAUJYO010000003">
    <property type="protein sequence ID" value="KAK1321779.1"/>
    <property type="molecule type" value="Genomic_DNA"/>
</dbReference>
<reference evidence="1" key="1">
    <citation type="journal article" date="2023" name="Nat. Commun.">
        <title>Diploid and tetraploid genomes of Acorus and the evolution of monocots.</title>
        <authorList>
            <person name="Ma L."/>
            <person name="Liu K.W."/>
            <person name="Li Z."/>
            <person name="Hsiao Y.Y."/>
            <person name="Qi Y."/>
            <person name="Fu T."/>
            <person name="Tang G.D."/>
            <person name="Zhang D."/>
            <person name="Sun W.H."/>
            <person name="Liu D.K."/>
            <person name="Li Y."/>
            <person name="Chen G.Z."/>
            <person name="Liu X.D."/>
            <person name="Liao X.Y."/>
            <person name="Jiang Y.T."/>
            <person name="Yu X."/>
            <person name="Hao Y."/>
            <person name="Huang J."/>
            <person name="Zhao X.W."/>
            <person name="Ke S."/>
            <person name="Chen Y.Y."/>
            <person name="Wu W.L."/>
            <person name="Hsu J.L."/>
            <person name="Lin Y.F."/>
            <person name="Huang M.D."/>
            <person name="Li C.Y."/>
            <person name="Huang L."/>
            <person name="Wang Z.W."/>
            <person name="Zhao X."/>
            <person name="Zhong W.Y."/>
            <person name="Peng D.H."/>
            <person name="Ahmad S."/>
            <person name="Lan S."/>
            <person name="Zhang J.S."/>
            <person name="Tsai W.C."/>
            <person name="Van de Peer Y."/>
            <person name="Liu Z.J."/>
        </authorList>
    </citation>
    <scope>NUCLEOTIDE SEQUENCE</scope>
    <source>
        <strain evidence="1">CP</strain>
    </source>
</reference>
<reference evidence="1" key="2">
    <citation type="submission" date="2023-06" db="EMBL/GenBank/DDBJ databases">
        <authorList>
            <person name="Ma L."/>
            <person name="Liu K.-W."/>
            <person name="Li Z."/>
            <person name="Hsiao Y.-Y."/>
            <person name="Qi Y."/>
            <person name="Fu T."/>
            <person name="Tang G."/>
            <person name="Zhang D."/>
            <person name="Sun W.-H."/>
            <person name="Liu D.-K."/>
            <person name="Li Y."/>
            <person name="Chen G.-Z."/>
            <person name="Liu X.-D."/>
            <person name="Liao X.-Y."/>
            <person name="Jiang Y.-T."/>
            <person name="Yu X."/>
            <person name="Hao Y."/>
            <person name="Huang J."/>
            <person name="Zhao X.-W."/>
            <person name="Ke S."/>
            <person name="Chen Y.-Y."/>
            <person name="Wu W.-L."/>
            <person name="Hsu J.-L."/>
            <person name="Lin Y.-F."/>
            <person name="Huang M.-D."/>
            <person name="Li C.-Y."/>
            <person name="Huang L."/>
            <person name="Wang Z.-W."/>
            <person name="Zhao X."/>
            <person name="Zhong W.-Y."/>
            <person name="Peng D.-H."/>
            <person name="Ahmad S."/>
            <person name="Lan S."/>
            <person name="Zhang J.-S."/>
            <person name="Tsai W.-C."/>
            <person name="Van De Peer Y."/>
            <person name="Liu Z.-J."/>
        </authorList>
    </citation>
    <scope>NUCLEOTIDE SEQUENCE</scope>
    <source>
        <strain evidence="1">CP</strain>
        <tissue evidence="1">Leaves</tissue>
    </source>
</reference>
<accession>A0AAV9F9B6</accession>
<evidence type="ECO:0000313" key="2">
    <source>
        <dbReference type="Proteomes" id="UP001180020"/>
    </source>
</evidence>
<organism evidence="1 2">
    <name type="scientific">Acorus calamus</name>
    <name type="common">Sweet flag</name>
    <dbReference type="NCBI Taxonomy" id="4465"/>
    <lineage>
        <taxon>Eukaryota</taxon>
        <taxon>Viridiplantae</taxon>
        <taxon>Streptophyta</taxon>
        <taxon>Embryophyta</taxon>
        <taxon>Tracheophyta</taxon>
        <taxon>Spermatophyta</taxon>
        <taxon>Magnoliopsida</taxon>
        <taxon>Liliopsida</taxon>
        <taxon>Acoraceae</taxon>
        <taxon>Acorus</taxon>
    </lineage>
</organism>
<proteinExistence type="predicted"/>
<protein>
    <submittedName>
        <fullName evidence="1">Uncharacterized protein</fullName>
    </submittedName>
</protein>
<sequence length="61" mass="6633">MKRRISSNEEALLGRIQDDKAAHIMVMVGKEALCDEALIGDLLKAGATVIQINCAHDDARI</sequence>
<gene>
    <name evidence="1" type="ORF">QJS10_CPA03g00181</name>
</gene>
<evidence type="ECO:0000313" key="1">
    <source>
        <dbReference type="EMBL" id="KAK1321779.1"/>
    </source>
</evidence>
<dbReference type="Proteomes" id="UP001180020">
    <property type="component" value="Unassembled WGS sequence"/>
</dbReference>
<comment type="caution">
    <text evidence="1">The sequence shown here is derived from an EMBL/GenBank/DDBJ whole genome shotgun (WGS) entry which is preliminary data.</text>
</comment>
<dbReference type="AlphaFoldDB" id="A0AAV9F9B6"/>